<keyword evidence="2" id="KW-1185">Reference proteome</keyword>
<evidence type="ECO:0000313" key="2">
    <source>
        <dbReference type="Proteomes" id="UP000183685"/>
    </source>
</evidence>
<gene>
    <name evidence="1" type="ORF">SAMN04488071_0011</name>
</gene>
<dbReference type="STRING" id="637679.GCA_001550055_00877"/>
<dbReference type="InterPro" id="IPR010836">
    <property type="entry name" value="SapC"/>
</dbReference>
<dbReference type="Pfam" id="PF07277">
    <property type="entry name" value="SapC"/>
    <property type="match status" value="1"/>
</dbReference>
<dbReference type="AlphaFoldDB" id="A0A1G6SW31"/>
<dbReference type="EMBL" id="FNAK01000001">
    <property type="protein sequence ID" value="SDD20998.1"/>
    <property type="molecule type" value="Genomic_DNA"/>
</dbReference>
<dbReference type="OrthoDB" id="8888710at2"/>
<evidence type="ECO:0000313" key="1">
    <source>
        <dbReference type="EMBL" id="SDD20998.1"/>
    </source>
</evidence>
<name>A0A1G6SW31_9PROT</name>
<dbReference type="RefSeq" id="WP_068309218.1">
    <property type="nucleotide sequence ID" value="NZ_FNAK01000001.1"/>
</dbReference>
<sequence>MSNVVLLDNVEHHDLKVKMNRGEAYGDHVNQALVFPNEFRDLQREYPILFRKDDEGNFCAVALLGLDRDENLFLRGDQWDGNYIPAVLARGPFSIVLQKNPDQPSADPEAKIQIDLDSPAVSKEEGLPIFLPQGGNAPILEHAVNVLRALHDGVAISKGYFAMLEELELIEPIALEIKTSETKQYSFPGVYSISQEKFQALPAEALDRLHKNGILASCYWVMASLDNIRSLVDRKNRA</sequence>
<proteinExistence type="predicted"/>
<accession>A0A1G6SW31</accession>
<protein>
    <submittedName>
        <fullName evidence="1">SapC protein</fullName>
    </submittedName>
</protein>
<dbReference type="Proteomes" id="UP000183685">
    <property type="component" value="Unassembled WGS sequence"/>
</dbReference>
<organism evidence="1 2">
    <name type="scientific">Kordiimonas lacus</name>
    <dbReference type="NCBI Taxonomy" id="637679"/>
    <lineage>
        <taxon>Bacteria</taxon>
        <taxon>Pseudomonadati</taxon>
        <taxon>Pseudomonadota</taxon>
        <taxon>Alphaproteobacteria</taxon>
        <taxon>Kordiimonadales</taxon>
        <taxon>Kordiimonadaceae</taxon>
        <taxon>Kordiimonas</taxon>
    </lineage>
</organism>
<reference evidence="1 2" key="1">
    <citation type="submission" date="2016-10" db="EMBL/GenBank/DDBJ databases">
        <authorList>
            <person name="de Groot N.N."/>
        </authorList>
    </citation>
    <scope>NUCLEOTIDE SEQUENCE [LARGE SCALE GENOMIC DNA]</scope>
    <source>
        <strain evidence="1 2">CGMCC 1.9109</strain>
    </source>
</reference>